<keyword evidence="4 10" id="KW-0732">Signal</keyword>
<feature type="chain" id="PRO_5034280795" evidence="10">
    <location>
        <begin position="24"/>
        <end position="265"/>
    </location>
</feature>
<dbReference type="Gene3D" id="2.70.130.10">
    <property type="entry name" value="Mannose-6-phosphate receptor binding domain"/>
    <property type="match status" value="1"/>
</dbReference>
<dbReference type="OMA" id="WVMLIYG"/>
<evidence type="ECO:0000256" key="5">
    <source>
        <dbReference type="ARBA" id="ARBA00022989"/>
    </source>
</evidence>
<feature type="transmembrane region" description="Helical" evidence="9">
    <location>
        <begin position="175"/>
        <end position="196"/>
    </location>
</feature>
<comment type="subcellular location">
    <subcellularLocation>
        <location evidence="1">Endomembrane system</location>
    </subcellularLocation>
</comment>
<dbReference type="AlphaFoldDB" id="A0A8C4WY82"/>
<evidence type="ECO:0000256" key="7">
    <source>
        <dbReference type="ARBA" id="ARBA00023157"/>
    </source>
</evidence>
<evidence type="ECO:0000256" key="2">
    <source>
        <dbReference type="ARBA" id="ARBA00022448"/>
    </source>
</evidence>
<feature type="domain" description="MRH" evidence="11">
    <location>
        <begin position="25"/>
        <end position="166"/>
    </location>
</feature>
<keyword evidence="7" id="KW-1015">Disulfide bond</keyword>
<keyword evidence="3 9" id="KW-0812">Transmembrane</keyword>
<dbReference type="InterPro" id="IPR044865">
    <property type="entry name" value="MRH_dom"/>
</dbReference>
<keyword evidence="13" id="KW-1185">Reference proteome</keyword>
<dbReference type="InterPro" id="IPR009011">
    <property type="entry name" value="Man6P_isomerase_rcpt-bd_dom_sf"/>
</dbReference>
<dbReference type="Proteomes" id="UP000694388">
    <property type="component" value="Unplaced"/>
</dbReference>
<keyword evidence="5 9" id="KW-1133">Transmembrane helix</keyword>
<organism evidence="12 13">
    <name type="scientific">Eptatretus burgeri</name>
    <name type="common">Inshore hagfish</name>
    <dbReference type="NCBI Taxonomy" id="7764"/>
    <lineage>
        <taxon>Eukaryota</taxon>
        <taxon>Metazoa</taxon>
        <taxon>Chordata</taxon>
        <taxon>Craniata</taxon>
        <taxon>Vertebrata</taxon>
        <taxon>Cyclostomata</taxon>
        <taxon>Myxini</taxon>
        <taxon>Myxiniformes</taxon>
        <taxon>Myxinidae</taxon>
        <taxon>Eptatretinae</taxon>
        <taxon>Eptatretus</taxon>
    </lineage>
</organism>
<dbReference type="Ensembl" id="ENSEBUT00000020165.1">
    <property type="protein sequence ID" value="ENSEBUP00000019589.1"/>
    <property type="gene ID" value="ENSEBUG00000012165.1"/>
</dbReference>
<dbReference type="PANTHER" id="PTHR15071:SF29">
    <property type="entry name" value="CATION-DEPENDENT MANNOSE-6-PHOSPHATE RECEPTOR"/>
    <property type="match status" value="1"/>
</dbReference>
<dbReference type="InterPro" id="IPR028927">
    <property type="entry name" value="Man-6-P_rcpt"/>
</dbReference>
<evidence type="ECO:0000256" key="6">
    <source>
        <dbReference type="ARBA" id="ARBA00023136"/>
    </source>
</evidence>
<evidence type="ECO:0000256" key="3">
    <source>
        <dbReference type="ARBA" id="ARBA00022692"/>
    </source>
</evidence>
<evidence type="ECO:0000256" key="8">
    <source>
        <dbReference type="ARBA" id="ARBA00023180"/>
    </source>
</evidence>
<keyword evidence="8" id="KW-0325">Glycoprotein</keyword>
<evidence type="ECO:0000313" key="13">
    <source>
        <dbReference type="Proteomes" id="UP000694388"/>
    </source>
</evidence>
<sequence length="265" mass="29621">MAFPGLFRLQLLYLSPLLVFCAGDSKCTVDMSSPNQTNALKRLEPLFGRRFQKIFEPYNYTLAVCAELGQDFAGAVQHEGRNTADKVLGRLNDTHLIEGLNWILLMYKSGDPYKSHCGNEHRKVMLMISCDPYTLASGFTLVREERQKNDDCFYLFELSSSVACNAVGKTGLSGGAIFLILLLCFVAAYLLGGFVYQRFVVGAKGLEQIPNFLFWQNLGNILADGCDFVCRTKPRVEAAAYRGVGQDQLGDDEDEEERDDHLLPM</sequence>
<feature type="signal peptide" evidence="10">
    <location>
        <begin position="1"/>
        <end position="23"/>
    </location>
</feature>
<protein>
    <submittedName>
        <fullName evidence="12">Mannose-6-phosphate receptor, cation dependent</fullName>
    </submittedName>
</protein>
<dbReference type="GO" id="GO:0005802">
    <property type="term" value="C:trans-Golgi network"/>
    <property type="evidence" value="ECO:0007669"/>
    <property type="project" value="TreeGrafter"/>
</dbReference>
<dbReference type="GO" id="GO:0006622">
    <property type="term" value="P:protein targeting to lysosome"/>
    <property type="evidence" value="ECO:0007669"/>
    <property type="project" value="InterPro"/>
</dbReference>
<dbReference type="SUPFAM" id="SSF50911">
    <property type="entry name" value="Mannose 6-phosphate receptor domain"/>
    <property type="match status" value="1"/>
</dbReference>
<proteinExistence type="predicted"/>
<evidence type="ECO:0000256" key="1">
    <source>
        <dbReference type="ARBA" id="ARBA00004308"/>
    </source>
</evidence>
<dbReference type="PROSITE" id="PS51914">
    <property type="entry name" value="MRH"/>
    <property type="match status" value="1"/>
</dbReference>
<reference evidence="12" key="2">
    <citation type="submission" date="2025-09" db="UniProtKB">
        <authorList>
            <consortium name="Ensembl"/>
        </authorList>
    </citation>
    <scope>IDENTIFICATION</scope>
</reference>
<dbReference type="Pfam" id="PF02157">
    <property type="entry name" value="Man-6-P_recep"/>
    <property type="match status" value="1"/>
</dbReference>
<dbReference type="PANTHER" id="PTHR15071">
    <property type="entry name" value="MANNOSE-6-PHOSPHATE RECEPTOR FAMILY MEMBER"/>
    <property type="match status" value="1"/>
</dbReference>
<dbReference type="GeneTree" id="ENSGT00390000002109"/>
<name>A0A8C4WY82_EPTBU</name>
<evidence type="ECO:0000256" key="10">
    <source>
        <dbReference type="SAM" id="SignalP"/>
    </source>
</evidence>
<evidence type="ECO:0000256" key="4">
    <source>
        <dbReference type="ARBA" id="ARBA00022729"/>
    </source>
</evidence>
<evidence type="ECO:0000313" key="12">
    <source>
        <dbReference type="Ensembl" id="ENSEBUP00000019589.1"/>
    </source>
</evidence>
<dbReference type="GO" id="GO:0005768">
    <property type="term" value="C:endosome"/>
    <property type="evidence" value="ECO:0007669"/>
    <property type="project" value="InterPro"/>
</dbReference>
<evidence type="ECO:0000256" key="9">
    <source>
        <dbReference type="SAM" id="Phobius"/>
    </source>
</evidence>
<reference evidence="12" key="1">
    <citation type="submission" date="2025-08" db="UniProtKB">
        <authorList>
            <consortium name="Ensembl"/>
        </authorList>
    </citation>
    <scope>IDENTIFICATION</scope>
</reference>
<accession>A0A8C4WY82</accession>
<dbReference type="PRINTS" id="PR00715">
    <property type="entry name" value="MAN6PRECEPTR"/>
</dbReference>
<dbReference type="GO" id="GO:0019904">
    <property type="term" value="F:protein domain specific binding"/>
    <property type="evidence" value="ECO:0007669"/>
    <property type="project" value="InterPro"/>
</dbReference>
<keyword evidence="6 9" id="KW-0472">Membrane</keyword>
<keyword evidence="2" id="KW-0813">Transport</keyword>
<evidence type="ECO:0000259" key="11">
    <source>
        <dbReference type="PROSITE" id="PS51914"/>
    </source>
</evidence>
<dbReference type="InterPro" id="IPR000296">
    <property type="entry name" value="Man-6-P_rcpt_cation_dep"/>
</dbReference>